<dbReference type="GO" id="GO:0016853">
    <property type="term" value="F:isomerase activity"/>
    <property type="evidence" value="ECO:0007669"/>
    <property type="project" value="UniProtKB-KW"/>
</dbReference>
<protein>
    <submittedName>
        <fullName evidence="3">Isopentenyl-diphosphate delta-isomerase, type 1</fullName>
    </submittedName>
</protein>
<dbReference type="PANTHER" id="PTHR10885">
    <property type="entry name" value="ISOPENTENYL-DIPHOSPHATE DELTA-ISOMERASE"/>
    <property type="match status" value="1"/>
</dbReference>
<proteinExistence type="predicted"/>
<dbReference type="InterPro" id="IPR015797">
    <property type="entry name" value="NUDIX_hydrolase-like_dom_sf"/>
</dbReference>
<feature type="domain" description="Nudix hydrolase" evidence="2">
    <location>
        <begin position="34"/>
        <end position="167"/>
    </location>
</feature>
<dbReference type="InterPro" id="IPR000086">
    <property type="entry name" value="NUDIX_hydrolase_dom"/>
</dbReference>
<dbReference type="OrthoDB" id="9804563at2"/>
<keyword evidence="4" id="KW-1185">Reference proteome</keyword>
<dbReference type="PROSITE" id="PS51462">
    <property type="entry name" value="NUDIX"/>
    <property type="match status" value="1"/>
</dbReference>
<dbReference type="AlphaFoldDB" id="A0A1G7B7E9"/>
<name>A0A1G7B7E9_9BACT</name>
<dbReference type="GO" id="GO:0016787">
    <property type="term" value="F:hydrolase activity"/>
    <property type="evidence" value="ECO:0007669"/>
    <property type="project" value="UniProtKB-KW"/>
</dbReference>
<dbReference type="InterPro" id="IPR020084">
    <property type="entry name" value="NUDIX_hydrolase_CS"/>
</dbReference>
<dbReference type="Pfam" id="PF00293">
    <property type="entry name" value="NUDIX"/>
    <property type="match status" value="1"/>
</dbReference>
<sequence length="197" mass="22858">MNQNFVEDMLEVVDEADQVIGCFPRRQCHGDPRLVHRVAHVLVFDPQGRLLLQKRSEAKDVQPGRWDTSVGGHLDPGETYDMAACREMQEELGIAVRTLRPLYRYRWRTSFESENVMTFLLHYQGPIRFAPAEIDAVRWWHADEIDAAVGTGLLTPNLEAEWQRWLEWTTAMPLPAVTFWPPCWRKSGQQARRSAQE</sequence>
<dbReference type="PANTHER" id="PTHR10885:SF0">
    <property type="entry name" value="ISOPENTENYL-DIPHOSPHATE DELTA-ISOMERASE"/>
    <property type="match status" value="1"/>
</dbReference>
<keyword evidence="3" id="KW-0413">Isomerase</keyword>
<gene>
    <name evidence="3" type="ORF">SAMN05661003_105101</name>
</gene>
<dbReference type="CDD" id="cd04692">
    <property type="entry name" value="NUDIX_Hydrolase"/>
    <property type="match status" value="1"/>
</dbReference>
<evidence type="ECO:0000259" key="2">
    <source>
        <dbReference type="PROSITE" id="PS51462"/>
    </source>
</evidence>
<evidence type="ECO:0000313" key="3">
    <source>
        <dbReference type="EMBL" id="SDE23009.1"/>
    </source>
</evidence>
<dbReference type="SUPFAM" id="SSF55811">
    <property type="entry name" value="Nudix"/>
    <property type="match status" value="1"/>
</dbReference>
<organism evidence="3 4">
    <name type="scientific">Desulfuromonas thiophila</name>
    <dbReference type="NCBI Taxonomy" id="57664"/>
    <lineage>
        <taxon>Bacteria</taxon>
        <taxon>Pseudomonadati</taxon>
        <taxon>Thermodesulfobacteriota</taxon>
        <taxon>Desulfuromonadia</taxon>
        <taxon>Desulfuromonadales</taxon>
        <taxon>Desulfuromonadaceae</taxon>
        <taxon>Desulfuromonas</taxon>
    </lineage>
</organism>
<dbReference type="RefSeq" id="WP_092077726.1">
    <property type="nucleotide sequence ID" value="NZ_FNAQ01000005.1"/>
</dbReference>
<dbReference type="STRING" id="57664.SAMN05661003_105101"/>
<reference evidence="4" key="1">
    <citation type="submission" date="2016-10" db="EMBL/GenBank/DDBJ databases">
        <authorList>
            <person name="Varghese N."/>
            <person name="Submissions S."/>
        </authorList>
    </citation>
    <scope>NUCLEOTIDE SEQUENCE [LARGE SCALE GENOMIC DNA]</scope>
    <source>
        <strain evidence="4">DSM 8987</strain>
    </source>
</reference>
<accession>A0A1G7B7E9</accession>
<evidence type="ECO:0000256" key="1">
    <source>
        <dbReference type="ARBA" id="ARBA00022801"/>
    </source>
</evidence>
<dbReference type="Proteomes" id="UP000243205">
    <property type="component" value="Unassembled WGS sequence"/>
</dbReference>
<evidence type="ECO:0000313" key="4">
    <source>
        <dbReference type="Proteomes" id="UP000243205"/>
    </source>
</evidence>
<dbReference type="PROSITE" id="PS00893">
    <property type="entry name" value="NUDIX_BOX"/>
    <property type="match status" value="1"/>
</dbReference>
<dbReference type="Gene3D" id="3.90.79.10">
    <property type="entry name" value="Nucleoside Triphosphate Pyrophosphohydrolase"/>
    <property type="match status" value="1"/>
</dbReference>
<dbReference type="EMBL" id="FNAQ01000005">
    <property type="protein sequence ID" value="SDE23009.1"/>
    <property type="molecule type" value="Genomic_DNA"/>
</dbReference>
<keyword evidence="1" id="KW-0378">Hydrolase</keyword>